<dbReference type="Proteomes" id="UP001271007">
    <property type="component" value="Unassembled WGS sequence"/>
</dbReference>
<protein>
    <recommendedName>
        <fullName evidence="5">Heterokaryon incompatibility domain-containing protein</fullName>
    </recommendedName>
</protein>
<name>A0AAJ0D766_9PEZI</name>
<evidence type="ECO:0000259" key="2">
    <source>
        <dbReference type="Pfam" id="PF26640"/>
    </source>
</evidence>
<evidence type="ECO:0000313" key="3">
    <source>
        <dbReference type="EMBL" id="KAK3047990.1"/>
    </source>
</evidence>
<evidence type="ECO:0000259" key="1">
    <source>
        <dbReference type="Pfam" id="PF06985"/>
    </source>
</evidence>
<comment type="caution">
    <text evidence="3">The sequence shown here is derived from an EMBL/GenBank/DDBJ whole genome shotgun (WGS) entry which is preliminary data.</text>
</comment>
<feature type="domain" description="DUF8212" evidence="2">
    <location>
        <begin position="229"/>
        <end position="277"/>
    </location>
</feature>
<reference evidence="3" key="1">
    <citation type="submission" date="2023-04" db="EMBL/GenBank/DDBJ databases">
        <title>Black Yeasts Isolated from many extreme environments.</title>
        <authorList>
            <person name="Coleine C."/>
            <person name="Stajich J.E."/>
            <person name="Selbmann L."/>
        </authorList>
    </citation>
    <scope>NUCLEOTIDE SEQUENCE</scope>
    <source>
        <strain evidence="3">CCFEE 5312</strain>
    </source>
</reference>
<evidence type="ECO:0000313" key="4">
    <source>
        <dbReference type="Proteomes" id="UP001271007"/>
    </source>
</evidence>
<proteinExistence type="predicted"/>
<dbReference type="EMBL" id="JAWDJX010000054">
    <property type="protein sequence ID" value="KAK3047990.1"/>
    <property type="molecule type" value="Genomic_DNA"/>
</dbReference>
<keyword evidence="4" id="KW-1185">Reference proteome</keyword>
<dbReference type="AlphaFoldDB" id="A0AAJ0D766"/>
<dbReference type="PANTHER" id="PTHR10622:SF10">
    <property type="entry name" value="HET DOMAIN-CONTAINING PROTEIN"/>
    <property type="match status" value="1"/>
</dbReference>
<dbReference type="Pfam" id="PF26640">
    <property type="entry name" value="DUF8212"/>
    <property type="match status" value="1"/>
</dbReference>
<accession>A0AAJ0D766</accession>
<dbReference type="InterPro" id="IPR010730">
    <property type="entry name" value="HET"/>
</dbReference>
<evidence type="ECO:0008006" key="5">
    <source>
        <dbReference type="Google" id="ProtNLM"/>
    </source>
</evidence>
<dbReference type="Pfam" id="PF06985">
    <property type="entry name" value="HET"/>
    <property type="match status" value="1"/>
</dbReference>
<sequence>MRLIKTGPYLPGQQKLEIDQKWGKDIPHYAVLSHTWSKFADDEVLLADVQNGTARSKPAFPKLWTAIEKARLDGYGWLWDDTCCIDKTSSVELSEAINSMYTYYANAQKCYAYLTNVSATGFETEFRVSRWWRRGWTLQELLAPKFVEFYSSEWVSLGTKFDLCAMITQITGIDENYLSHRLPVQHASIAKRMSWASSRETTREEDGAYSLIGLFEVNMAMLYGEGGKKAFLRLQEEIMRGNEDQSLFAWIQAAADQETSDGYHGLLADSPKDFQHTASSISYSELAEYTPSSMTARGLHMTLPLMQKDDGTLIAALRCPVPPGNNGWLAVYLKRLPIGINQYARVTCDKLASVSRPGNPQEVYIRQHFPSYVAEEVYPYHFFQLRGLHASTQYEELRNSGEYKLVSSVRAAGKSSDTEHVPAAQKQPWSDVPLVYSIYKKAGALTVAILVKRSNDGESFVLMLGSITDFDVGFHILHADSLGTFAQMQQIFSPQPAYRNVELDFHMVCVNVEQRTSAGQKLYFVDLEIEAFPQPTTVAEVLQDAMELATKPIFGADHRTQKAALKNKLKTLWTAA</sequence>
<organism evidence="3 4">
    <name type="scientific">Extremus antarcticus</name>
    <dbReference type="NCBI Taxonomy" id="702011"/>
    <lineage>
        <taxon>Eukaryota</taxon>
        <taxon>Fungi</taxon>
        <taxon>Dikarya</taxon>
        <taxon>Ascomycota</taxon>
        <taxon>Pezizomycotina</taxon>
        <taxon>Dothideomycetes</taxon>
        <taxon>Dothideomycetidae</taxon>
        <taxon>Mycosphaerellales</taxon>
        <taxon>Extremaceae</taxon>
        <taxon>Extremus</taxon>
    </lineage>
</organism>
<dbReference type="PANTHER" id="PTHR10622">
    <property type="entry name" value="HET DOMAIN-CONTAINING PROTEIN"/>
    <property type="match status" value="1"/>
</dbReference>
<gene>
    <name evidence="3" type="ORF">LTR09_010665</name>
</gene>
<feature type="domain" description="Heterokaryon incompatibility" evidence="1">
    <location>
        <begin position="29"/>
        <end position="121"/>
    </location>
</feature>
<dbReference type="InterPro" id="IPR058525">
    <property type="entry name" value="DUF8212"/>
</dbReference>